<dbReference type="Gene3D" id="2.40.30.240">
    <property type="match status" value="1"/>
</dbReference>
<sequence length="402" mass="43378">MPASNTLLTPTVIAKEALMMLMNNLVMGKLVHREYQNEFAKVGTSIKIRKPVRFAVTKSAKRTNTNVVEYSETFTVTTQAHVSWAFTSAQLTQTIEEYSARYIQPAAAELANTVDYDLCSLYNKVGNSQGTPGTTPSTFAELGACQQMLDELAAANPRVAVVNPASHWSLADGLKGTFAQKPANDIFTKGYLGTVAGLDFHMDQNIRRHTTGAFTTSCTPVVTTASVAGAYTLVTQGWLASAAVLLAGDAFTVDAVYSVNPKSRESTGQLKHFVSLNDETASSGGSVTIDFMSSTSEGLHTSGAYHNIDAYPQIGAALNMIGSESTLYPQNLIFHPNAFGLVTLPIAMPAGVWGARVTDKANGMSIRIVKDYDIYYDEEIIRMDILYGTAGLYPEMACRLWG</sequence>
<dbReference type="InterPro" id="IPR024659">
    <property type="entry name" value="Phage_coat_Gp5"/>
</dbReference>
<dbReference type="AlphaFoldDB" id="A0A6M3ILU0"/>
<reference evidence="1" key="1">
    <citation type="submission" date="2020-03" db="EMBL/GenBank/DDBJ databases">
        <title>The deep terrestrial virosphere.</title>
        <authorList>
            <person name="Holmfeldt K."/>
            <person name="Nilsson E."/>
            <person name="Simone D."/>
            <person name="Lopez-Fernandez M."/>
            <person name="Wu X."/>
            <person name="de Brujin I."/>
            <person name="Lundin D."/>
            <person name="Andersson A."/>
            <person name="Bertilsson S."/>
            <person name="Dopson M."/>
        </authorList>
    </citation>
    <scope>NUCLEOTIDE SEQUENCE</scope>
    <source>
        <strain evidence="1">MM415B01507</strain>
    </source>
</reference>
<evidence type="ECO:0000313" key="1">
    <source>
        <dbReference type="EMBL" id="QJA58057.1"/>
    </source>
</evidence>
<proteinExistence type="predicted"/>
<dbReference type="EMBL" id="MT141306">
    <property type="protein sequence ID" value="QJA58057.1"/>
    <property type="molecule type" value="Genomic_DNA"/>
</dbReference>
<protein>
    <submittedName>
        <fullName evidence="1">Putative capsid protein</fullName>
    </submittedName>
</protein>
<accession>A0A6M3ILU0</accession>
<name>A0A6M3ILU0_9ZZZZ</name>
<organism evidence="1">
    <name type="scientific">viral metagenome</name>
    <dbReference type="NCBI Taxonomy" id="1070528"/>
    <lineage>
        <taxon>unclassified sequences</taxon>
        <taxon>metagenomes</taxon>
        <taxon>organismal metagenomes</taxon>
    </lineage>
</organism>
<dbReference type="Pfam" id="PF11651">
    <property type="entry name" value="P22_CoatProtein"/>
    <property type="match status" value="1"/>
</dbReference>
<gene>
    <name evidence="1" type="ORF">MM415B01507_0006</name>
</gene>